<dbReference type="EMBL" id="JAEHOD010000046">
    <property type="protein sequence ID" value="KAG2437554.1"/>
    <property type="molecule type" value="Genomic_DNA"/>
</dbReference>
<dbReference type="Proteomes" id="UP000613740">
    <property type="component" value="Unassembled WGS sequence"/>
</dbReference>
<protein>
    <submittedName>
        <fullName evidence="1">Uncharacterized protein</fullName>
    </submittedName>
</protein>
<dbReference type="OrthoDB" id="546371at2759"/>
<reference evidence="1" key="1">
    <citation type="journal article" date="2020" name="bioRxiv">
        <title>Comparative genomics of Chlamydomonas.</title>
        <authorList>
            <person name="Craig R.J."/>
            <person name="Hasan A.R."/>
            <person name="Ness R.W."/>
            <person name="Keightley P.D."/>
        </authorList>
    </citation>
    <scope>NUCLEOTIDE SEQUENCE</scope>
    <source>
        <strain evidence="1">CCAP 11/173</strain>
    </source>
</reference>
<accession>A0A835TBY0</accession>
<keyword evidence="2" id="KW-1185">Reference proteome</keyword>
<comment type="caution">
    <text evidence="1">The sequence shown here is derived from an EMBL/GenBank/DDBJ whole genome shotgun (WGS) entry which is preliminary data.</text>
</comment>
<gene>
    <name evidence="1" type="ORF">HYH02_011196</name>
</gene>
<evidence type="ECO:0000313" key="1">
    <source>
        <dbReference type="EMBL" id="KAG2437554.1"/>
    </source>
</evidence>
<sequence length="113" mass="12346">MVSCKDRTAELDPGLQRVVCCCAECAEAQPDMALRPRMTFSAWETHCGSKNKKWHTSLKIVPGSGLDALPAGAKQVSMGAFLARRGLKVGKYARSDLPDKLYLEPVVKAPKKK</sequence>
<evidence type="ECO:0000313" key="2">
    <source>
        <dbReference type="Proteomes" id="UP000613740"/>
    </source>
</evidence>
<name>A0A835TBY0_9CHLO</name>
<proteinExistence type="predicted"/>
<dbReference type="AlphaFoldDB" id="A0A835TBY0"/>
<organism evidence="1 2">
    <name type="scientific">Chlamydomonas schloesseri</name>
    <dbReference type="NCBI Taxonomy" id="2026947"/>
    <lineage>
        <taxon>Eukaryota</taxon>
        <taxon>Viridiplantae</taxon>
        <taxon>Chlorophyta</taxon>
        <taxon>core chlorophytes</taxon>
        <taxon>Chlorophyceae</taxon>
        <taxon>CS clade</taxon>
        <taxon>Chlamydomonadales</taxon>
        <taxon>Chlamydomonadaceae</taxon>
        <taxon>Chlamydomonas</taxon>
    </lineage>
</organism>